<comment type="caution">
    <text evidence="1">The sequence shown here is derived from an EMBL/GenBank/DDBJ whole genome shotgun (WGS) entry which is preliminary data.</text>
</comment>
<reference evidence="1" key="1">
    <citation type="journal article" date="2023" name="Plant J.">
        <title>Genome sequences and population genomics provide insights into the demographic history, inbreeding, and mutation load of two 'living fossil' tree species of Dipteronia.</title>
        <authorList>
            <person name="Feng Y."/>
            <person name="Comes H.P."/>
            <person name="Chen J."/>
            <person name="Zhu S."/>
            <person name="Lu R."/>
            <person name="Zhang X."/>
            <person name="Li P."/>
            <person name="Qiu J."/>
            <person name="Olsen K.M."/>
            <person name="Qiu Y."/>
        </authorList>
    </citation>
    <scope>NUCLEOTIDE SEQUENCE</scope>
    <source>
        <strain evidence="1">NBL</strain>
    </source>
</reference>
<name>A0AAE0DSX2_9ROSI</name>
<keyword evidence="2" id="KW-1185">Reference proteome</keyword>
<organism evidence="1 2">
    <name type="scientific">Dipteronia sinensis</name>
    <dbReference type="NCBI Taxonomy" id="43782"/>
    <lineage>
        <taxon>Eukaryota</taxon>
        <taxon>Viridiplantae</taxon>
        <taxon>Streptophyta</taxon>
        <taxon>Embryophyta</taxon>
        <taxon>Tracheophyta</taxon>
        <taxon>Spermatophyta</taxon>
        <taxon>Magnoliopsida</taxon>
        <taxon>eudicotyledons</taxon>
        <taxon>Gunneridae</taxon>
        <taxon>Pentapetalae</taxon>
        <taxon>rosids</taxon>
        <taxon>malvids</taxon>
        <taxon>Sapindales</taxon>
        <taxon>Sapindaceae</taxon>
        <taxon>Hippocastanoideae</taxon>
        <taxon>Acereae</taxon>
        <taxon>Dipteronia</taxon>
    </lineage>
</organism>
<evidence type="ECO:0000313" key="1">
    <source>
        <dbReference type="EMBL" id="KAK3184878.1"/>
    </source>
</evidence>
<protein>
    <submittedName>
        <fullName evidence="1">Uncharacterized protein</fullName>
    </submittedName>
</protein>
<evidence type="ECO:0000313" key="2">
    <source>
        <dbReference type="Proteomes" id="UP001281410"/>
    </source>
</evidence>
<accession>A0AAE0DSX2</accession>
<dbReference type="Proteomes" id="UP001281410">
    <property type="component" value="Unassembled WGS sequence"/>
</dbReference>
<proteinExistence type="predicted"/>
<sequence>MQYKLCTKLRNLKKVLKTLNNDKVEDLTIKSIEANAALDESINGKRNRNKIYSITRDDGSLIEGDILVKNEAIRHFQSIFGCSMPTRQGIGSTLSNIIDKVISNDQANFMGRDITNDEIREESTHWRGNSSTIVANKLCLGVTVYHIWRERNCRIFEGTQKTTSVVALSIIDTIRCRLSSINLKDHLIIALNWNINSS</sequence>
<dbReference type="EMBL" id="JANJYJ010000010">
    <property type="protein sequence ID" value="KAK3184878.1"/>
    <property type="molecule type" value="Genomic_DNA"/>
</dbReference>
<dbReference type="AlphaFoldDB" id="A0AAE0DSX2"/>
<gene>
    <name evidence="1" type="ORF">Dsin_032164</name>
</gene>